<dbReference type="EMBL" id="CAWUPB010001173">
    <property type="protein sequence ID" value="CAK7349105.1"/>
    <property type="molecule type" value="Genomic_DNA"/>
</dbReference>
<dbReference type="GO" id="GO:0005789">
    <property type="term" value="C:endoplasmic reticulum membrane"/>
    <property type="evidence" value="ECO:0007669"/>
    <property type="project" value="UniProtKB-SubCell"/>
</dbReference>
<dbReference type="SUPFAM" id="SSF52172">
    <property type="entry name" value="CheY-like"/>
    <property type="match status" value="1"/>
</dbReference>
<dbReference type="Gene3D" id="3.30.450.350">
    <property type="entry name" value="CHASE domain"/>
    <property type="match status" value="1"/>
</dbReference>
<dbReference type="Gene3D" id="6.10.250.1190">
    <property type="match status" value="2"/>
</dbReference>
<dbReference type="GO" id="GO:0048509">
    <property type="term" value="P:regulation of meristem development"/>
    <property type="evidence" value="ECO:0007669"/>
    <property type="project" value="UniProtKB-ARBA"/>
</dbReference>
<evidence type="ECO:0000256" key="6">
    <source>
        <dbReference type="ARBA" id="ARBA00022692"/>
    </source>
</evidence>
<dbReference type="GO" id="GO:0010029">
    <property type="term" value="P:regulation of seed germination"/>
    <property type="evidence" value="ECO:0007669"/>
    <property type="project" value="UniProtKB-ARBA"/>
</dbReference>
<comment type="catalytic activity">
    <reaction evidence="1">
        <text>ATP + protein L-histidine = ADP + protein N-phospho-L-histidine.</text>
        <dbReference type="EC" id="2.7.13.3"/>
    </reaction>
</comment>
<dbReference type="SMART" id="SM01079">
    <property type="entry name" value="CHASE"/>
    <property type="match status" value="1"/>
</dbReference>
<evidence type="ECO:0000256" key="12">
    <source>
        <dbReference type="PROSITE-ProRule" id="PRU00169"/>
    </source>
</evidence>
<evidence type="ECO:0000259" key="14">
    <source>
        <dbReference type="PROSITE" id="PS50109"/>
    </source>
</evidence>
<dbReference type="GO" id="GO:0048831">
    <property type="term" value="P:regulation of shoot system development"/>
    <property type="evidence" value="ECO:0007669"/>
    <property type="project" value="UniProtKB-ARBA"/>
</dbReference>
<comment type="subcellular location">
    <subcellularLocation>
        <location evidence="2">Endoplasmic reticulum membrane</location>
        <topology evidence="2">Multi-pass membrane protein</topology>
    </subcellularLocation>
</comment>
<dbReference type="Pfam" id="PF00072">
    <property type="entry name" value="Response_reg"/>
    <property type="match status" value="1"/>
</dbReference>
<dbReference type="Proteomes" id="UP001314170">
    <property type="component" value="Unassembled WGS sequence"/>
</dbReference>
<keyword evidence="9 13" id="KW-1133">Transmembrane helix</keyword>
<evidence type="ECO:0000256" key="8">
    <source>
        <dbReference type="ARBA" id="ARBA00022824"/>
    </source>
</evidence>
<dbReference type="InterPro" id="IPR003661">
    <property type="entry name" value="HisK_dim/P_dom"/>
</dbReference>
<accession>A0AAV1SCW3</accession>
<feature type="modified residue" description="4-aspartylphosphate" evidence="12">
    <location>
        <position position="997"/>
    </location>
</feature>
<evidence type="ECO:0000256" key="9">
    <source>
        <dbReference type="ARBA" id="ARBA00022989"/>
    </source>
</evidence>
<evidence type="ECO:0000256" key="10">
    <source>
        <dbReference type="ARBA" id="ARBA00023136"/>
    </source>
</evidence>
<dbReference type="EC" id="2.7.13.3" evidence="3"/>
<evidence type="ECO:0000259" key="16">
    <source>
        <dbReference type="PROSITE" id="PS50839"/>
    </source>
</evidence>
<comment type="caution">
    <text evidence="17">The sequence shown here is derived from an EMBL/GenBank/DDBJ whole genome shotgun (WGS) entry which is preliminary data.</text>
</comment>
<dbReference type="InterPro" id="IPR036890">
    <property type="entry name" value="HATPase_C_sf"/>
</dbReference>
<feature type="domain" description="Histidine kinase" evidence="14">
    <location>
        <begin position="640"/>
        <end position="917"/>
    </location>
</feature>
<evidence type="ECO:0000256" key="3">
    <source>
        <dbReference type="ARBA" id="ARBA00012438"/>
    </source>
</evidence>
<dbReference type="InterPro" id="IPR056839">
    <property type="entry name" value="Receiver_AHK4/CRE1_1st"/>
</dbReference>
<evidence type="ECO:0000313" key="18">
    <source>
        <dbReference type="Proteomes" id="UP001314170"/>
    </source>
</evidence>
<dbReference type="SUPFAM" id="SSF47384">
    <property type="entry name" value="Homodimeric domain of signal transducing histidine kinase"/>
    <property type="match status" value="1"/>
</dbReference>
<feature type="modified residue" description="4-aspartylphosphate" evidence="12">
    <location>
        <position position="1147"/>
    </location>
</feature>
<keyword evidence="8" id="KW-0256">Endoplasmic reticulum</keyword>
<dbReference type="GO" id="GO:0006970">
    <property type="term" value="P:response to osmotic stress"/>
    <property type="evidence" value="ECO:0007669"/>
    <property type="project" value="UniProtKB-ARBA"/>
</dbReference>
<dbReference type="InterPro" id="IPR050956">
    <property type="entry name" value="2C_system_His_kinase"/>
</dbReference>
<dbReference type="InterPro" id="IPR001789">
    <property type="entry name" value="Sig_transdc_resp-reg_receiver"/>
</dbReference>
<keyword evidence="5" id="KW-0808">Transferase</keyword>
<dbReference type="GO" id="GO:0005634">
    <property type="term" value="C:nucleus"/>
    <property type="evidence" value="ECO:0007669"/>
    <property type="project" value="TreeGrafter"/>
</dbReference>
<evidence type="ECO:0000313" key="17">
    <source>
        <dbReference type="EMBL" id="CAK7349105.1"/>
    </source>
</evidence>
<dbReference type="CDD" id="cd17546">
    <property type="entry name" value="REC_hyHK_CKI1_RcsC-like"/>
    <property type="match status" value="1"/>
</dbReference>
<feature type="domain" description="Response regulatory" evidence="15">
    <location>
        <begin position="1097"/>
        <end position="1234"/>
    </location>
</feature>
<dbReference type="SMART" id="SM00388">
    <property type="entry name" value="HisKA"/>
    <property type="match status" value="1"/>
</dbReference>
<dbReference type="PROSITE" id="PS50839">
    <property type="entry name" value="CHASE"/>
    <property type="match status" value="1"/>
</dbReference>
<dbReference type="GO" id="GO:0009414">
    <property type="term" value="P:response to water deprivation"/>
    <property type="evidence" value="ECO:0007669"/>
    <property type="project" value="UniProtKB-ARBA"/>
</dbReference>
<keyword evidence="18" id="KW-1185">Reference proteome</keyword>
<dbReference type="InterPro" id="IPR003594">
    <property type="entry name" value="HATPase_dom"/>
</dbReference>
<dbReference type="GO" id="GO:0000155">
    <property type="term" value="F:phosphorelay sensor kinase activity"/>
    <property type="evidence" value="ECO:0007669"/>
    <property type="project" value="InterPro"/>
</dbReference>
<dbReference type="InterPro" id="IPR011006">
    <property type="entry name" value="CheY-like_superfamily"/>
</dbReference>
<sequence length="1297" mass="145405">MSTNCKFSGSNGTSQESFKLRKSKELLHGPNSARKWRRKFLFLWFLGVAVTLGSIWFLSNFHSGALGSKGQSLDSCEGGASVLLHHFNVSKNQLHALGSLFSDSDQIASLECTKEPAPEMLINDGIACALKVPCSKKQEFQQHIGWVAEDLRPNGKCLVQDENEFRKLDQSILNESVSFVSQSTISSMSQDCGKTREVDCSEDNCKILSFDLVKECWWVLVGVIVSSILLGYHVKFWGKHLQKLVQLEPVPQQQQQMLQMNQQPLFQSPPRGAGKWRKKLLIIFVMLGVLVSIWLFWHLNQKIITRREETLANMCDERARMLQDQFNVSMNHVHALAILVSTFHHGKNPSAIDQKTFGEYTKRTDFERPLTSGVAYALKVPHLERKQFEKQHGWTIKKMETEDQTLVQDCIPDKLDPAPIQDEYAPVILSQETVSHIVSIDMMSGKEDRENILRARASGKGVLTSPFKLLKSNHLGVVLTFAVYSADLPLDATPEQRIEATVGYLGASYDVPSLVEKLLHQLSSKQTIVVNVYDTTNASAPVLMYGTDVTDTGLLHISGLDFGDPLRKHEMHCRFKHKPPLPWTAINASVGVLVITLLVGHIFHAAISRIAKVEEDYREMMVLKARAEAADVAKSQFLATVSHEIRTPMNGVLGMLQMLMETDLDVNQMDYAKTAHSSGKDLIALINEVLDQAKIESGRLELEDVPFDLRAVLDNVLSLFSGKSNEKEIELAVYVSDRLPEVVIGDPGRFRQIITNLVGNSMKFTRDKGHVFVSVHLADEVRSPLDVKDAVLKQGLEFVQDTSRKVYDTLSGFPVVNRWKSWEQFKKLSCIDTKDEPEMIRLLVTVEDTGVGIPEDAQTRIFTPFVQADSSTSREYGGTGIGLSISKCLVDLMGGEIGFVSERGIGSTFSFTASFRKGESTSLDKKWQLYDTAVSKIRGGRALVIDKSSVRAEVTRYHLQRLGITADIEPSLKSACFYLSSGDYPSVPADLRMVLIDKDAWDKESGISFYHLLKMPKKNGGTDIRVDLSKIFLLATAISSDDRSELKTSGLVDNVLMKPLRLSVLITCFQEAFGNGKKSEVNRKKPPTVQNLLRGKQILVVDDNLVNRRVAEGALKKYGAIVTCVESGKASLEKLKPPHGFDACFMDFQMPEMDGFEATRRIRSMERQCNEQIASGEASMEMFGNVEYWHTPILAMTADVIQATNEECLKCGMDDYVSKPFEEEQLYNAVARFLSLVDRVDWHTRSCLHLFSQLADPCILVDPKCIWLANWQQASAMRSWKEWLMPRFSYLSTSGNF</sequence>
<keyword evidence="4 12" id="KW-0597">Phosphoprotein</keyword>
<dbReference type="InterPro" id="IPR004358">
    <property type="entry name" value="Sig_transdc_His_kin-like_C"/>
</dbReference>
<gene>
    <name evidence="17" type="ORF">DCAF_LOCUS21816</name>
</gene>
<dbReference type="FunFam" id="3.30.450.350:FF:000001">
    <property type="entry name" value="Histidine kinase 4"/>
    <property type="match status" value="1"/>
</dbReference>
<feature type="transmembrane region" description="Helical" evidence="13">
    <location>
        <begin position="280"/>
        <end position="297"/>
    </location>
</feature>
<organism evidence="17 18">
    <name type="scientific">Dovyalis caffra</name>
    <dbReference type="NCBI Taxonomy" id="77055"/>
    <lineage>
        <taxon>Eukaryota</taxon>
        <taxon>Viridiplantae</taxon>
        <taxon>Streptophyta</taxon>
        <taxon>Embryophyta</taxon>
        <taxon>Tracheophyta</taxon>
        <taxon>Spermatophyta</taxon>
        <taxon>Magnoliopsida</taxon>
        <taxon>eudicotyledons</taxon>
        <taxon>Gunneridae</taxon>
        <taxon>Pentapetalae</taxon>
        <taxon>rosids</taxon>
        <taxon>fabids</taxon>
        <taxon>Malpighiales</taxon>
        <taxon>Salicaceae</taxon>
        <taxon>Flacourtieae</taxon>
        <taxon>Dovyalis</taxon>
    </lineage>
</organism>
<dbReference type="InterPro" id="IPR042240">
    <property type="entry name" value="CHASE_sf"/>
</dbReference>
<dbReference type="GO" id="GO:0033554">
    <property type="term" value="P:cellular response to stress"/>
    <property type="evidence" value="ECO:0007669"/>
    <property type="project" value="UniProtKB-ARBA"/>
</dbReference>
<dbReference type="Pfam" id="PF03924">
    <property type="entry name" value="CHASE"/>
    <property type="match status" value="1"/>
</dbReference>
<dbReference type="CDD" id="cd00082">
    <property type="entry name" value="HisKA"/>
    <property type="match status" value="1"/>
</dbReference>
<dbReference type="GO" id="GO:1901701">
    <property type="term" value="P:cellular response to oxygen-containing compound"/>
    <property type="evidence" value="ECO:0007669"/>
    <property type="project" value="UniProtKB-ARBA"/>
</dbReference>
<dbReference type="PROSITE" id="PS50110">
    <property type="entry name" value="RESPONSE_REGULATORY"/>
    <property type="match status" value="2"/>
</dbReference>
<dbReference type="InterPro" id="IPR005467">
    <property type="entry name" value="His_kinase_dom"/>
</dbReference>
<evidence type="ECO:0000256" key="4">
    <source>
        <dbReference type="ARBA" id="ARBA00022553"/>
    </source>
</evidence>
<evidence type="ECO:0000256" key="11">
    <source>
        <dbReference type="ARBA" id="ARBA00023170"/>
    </source>
</evidence>
<dbReference type="InterPro" id="IPR036097">
    <property type="entry name" value="HisK_dim/P_sf"/>
</dbReference>
<name>A0AAV1SCW3_9ROSI</name>
<dbReference type="SMART" id="SM00387">
    <property type="entry name" value="HATPase_c"/>
    <property type="match status" value="1"/>
</dbReference>
<evidence type="ECO:0000256" key="5">
    <source>
        <dbReference type="ARBA" id="ARBA00022679"/>
    </source>
</evidence>
<evidence type="ECO:0000256" key="13">
    <source>
        <dbReference type="SAM" id="Phobius"/>
    </source>
</evidence>
<proteinExistence type="predicted"/>
<dbReference type="Gene3D" id="3.40.50.2300">
    <property type="match status" value="1"/>
</dbReference>
<reference evidence="17 18" key="1">
    <citation type="submission" date="2024-01" db="EMBL/GenBank/DDBJ databases">
        <authorList>
            <person name="Waweru B."/>
        </authorList>
    </citation>
    <scope>NUCLEOTIDE SEQUENCE [LARGE SCALE GENOMIC DNA]</scope>
</reference>
<dbReference type="GO" id="GO:0043424">
    <property type="term" value="F:protein histidine kinase binding"/>
    <property type="evidence" value="ECO:0007669"/>
    <property type="project" value="UniProtKB-ARBA"/>
</dbReference>
<feature type="domain" description="CHASE" evidence="16">
    <location>
        <begin position="348"/>
        <end position="572"/>
    </location>
</feature>
<feature type="domain" description="Response regulatory" evidence="15">
    <location>
        <begin position="941"/>
        <end position="1073"/>
    </location>
</feature>
<keyword evidence="6 13" id="KW-0812">Transmembrane</keyword>
<dbReference type="SUPFAM" id="SSF55874">
    <property type="entry name" value="ATPase domain of HSP90 chaperone/DNA topoisomerase II/histidine kinase"/>
    <property type="match status" value="1"/>
</dbReference>
<dbReference type="CDD" id="cd16922">
    <property type="entry name" value="HATPase_EvgS-ArcB-TorS-like"/>
    <property type="match status" value="1"/>
</dbReference>
<dbReference type="Gene3D" id="3.30.565.10">
    <property type="entry name" value="Histidine kinase-like ATPase, C-terminal domain"/>
    <property type="match status" value="1"/>
</dbReference>
<dbReference type="Gene3D" id="1.10.287.130">
    <property type="match status" value="1"/>
</dbReference>
<dbReference type="FunFam" id="1.10.287.130:FF:000015">
    <property type="entry name" value="Histidine kinase 4"/>
    <property type="match status" value="1"/>
</dbReference>
<evidence type="ECO:0000256" key="7">
    <source>
        <dbReference type="ARBA" id="ARBA00022777"/>
    </source>
</evidence>
<feature type="transmembrane region" description="Helical" evidence="13">
    <location>
        <begin position="217"/>
        <end position="234"/>
    </location>
</feature>
<feature type="transmembrane region" description="Helical" evidence="13">
    <location>
        <begin position="40"/>
        <end position="59"/>
    </location>
</feature>
<keyword evidence="7" id="KW-0418">Kinase</keyword>
<evidence type="ECO:0000256" key="1">
    <source>
        <dbReference type="ARBA" id="ARBA00000085"/>
    </source>
</evidence>
<dbReference type="SMART" id="SM00448">
    <property type="entry name" value="REC"/>
    <property type="match status" value="1"/>
</dbReference>
<dbReference type="PANTHER" id="PTHR43719">
    <property type="entry name" value="TWO-COMPONENT HISTIDINE KINASE"/>
    <property type="match status" value="1"/>
</dbReference>
<evidence type="ECO:0000256" key="2">
    <source>
        <dbReference type="ARBA" id="ARBA00004477"/>
    </source>
</evidence>
<evidence type="ECO:0000259" key="15">
    <source>
        <dbReference type="PROSITE" id="PS50110"/>
    </source>
</evidence>
<keyword evidence="11" id="KW-0675">Receptor</keyword>
<dbReference type="Pfam" id="PF00512">
    <property type="entry name" value="HisKA"/>
    <property type="match status" value="1"/>
</dbReference>
<dbReference type="PRINTS" id="PR00344">
    <property type="entry name" value="BCTRLSENSOR"/>
</dbReference>
<dbReference type="InterPro" id="IPR006189">
    <property type="entry name" value="CHASE_dom"/>
</dbReference>
<dbReference type="Pfam" id="PF02518">
    <property type="entry name" value="HATPase_c"/>
    <property type="match status" value="1"/>
</dbReference>
<dbReference type="PROSITE" id="PS50109">
    <property type="entry name" value="HIS_KIN"/>
    <property type="match status" value="1"/>
</dbReference>
<dbReference type="Pfam" id="PF24896">
    <property type="entry name" value="Receiver_CRE1"/>
    <property type="match status" value="1"/>
</dbReference>
<keyword evidence="10 13" id="KW-0472">Membrane</keyword>
<dbReference type="PANTHER" id="PTHR43719:SF35">
    <property type="entry name" value="HISTIDINE KINASE 2"/>
    <property type="match status" value="1"/>
</dbReference>
<protein>
    <recommendedName>
        <fullName evidence="3">histidine kinase</fullName>
        <ecNumber evidence="3">2.7.13.3</ecNumber>
    </recommendedName>
</protein>
<dbReference type="GO" id="GO:0009884">
    <property type="term" value="F:cytokinin receptor activity"/>
    <property type="evidence" value="ECO:0007669"/>
    <property type="project" value="UniProtKB-ARBA"/>
</dbReference>